<evidence type="ECO:0000256" key="1">
    <source>
        <dbReference type="SAM" id="MobiDB-lite"/>
    </source>
</evidence>
<dbReference type="Proteomes" id="UP000007842">
    <property type="component" value="Plasmid pSCATT"/>
</dbReference>
<geneLocation type="plasmid" evidence="2 3">
    <name>pSCATT</name>
</geneLocation>
<proteinExistence type="predicted"/>
<reference evidence="3" key="1">
    <citation type="submission" date="2011-12" db="EMBL/GenBank/DDBJ databases">
        <title>Complete genome sequence of Streptomyces cattleya strain DSM 46488.</title>
        <authorList>
            <person name="Ou H.-Y."/>
            <person name="Li P."/>
            <person name="Zhao C."/>
            <person name="O'Hagan D."/>
            <person name="Deng Z."/>
        </authorList>
    </citation>
    <scope>NUCLEOTIDE SEQUENCE [LARGE SCALE GENOMIC DNA]</scope>
    <source>
        <strain evidence="3">ATCC 35852 / DSM 46488 / JCM 4925 / NBRC 14057 / NRRL 8057</strain>
        <plasmid evidence="3">Plasmid pSCATT</plasmid>
    </source>
</reference>
<gene>
    <name evidence="2" type="ordered locus">SCATT_p04690</name>
</gene>
<feature type="region of interest" description="Disordered" evidence="1">
    <location>
        <begin position="1"/>
        <end position="31"/>
    </location>
</feature>
<evidence type="ECO:0000313" key="3">
    <source>
        <dbReference type="Proteomes" id="UP000007842"/>
    </source>
</evidence>
<dbReference type="EMBL" id="CP003229">
    <property type="protein sequence ID" value="AEW98662.1"/>
    <property type="molecule type" value="Genomic_DNA"/>
</dbReference>
<dbReference type="PATRIC" id="fig|1003195.29.peg.6264"/>
<organism evidence="2 3">
    <name type="scientific">Streptantibioticus cattleyicolor (strain ATCC 35852 / DSM 46488 / JCM 4925 / NBRC 14057 / NRRL 8057)</name>
    <name type="common">Streptomyces cattleya</name>
    <dbReference type="NCBI Taxonomy" id="1003195"/>
    <lineage>
        <taxon>Bacteria</taxon>
        <taxon>Bacillati</taxon>
        <taxon>Actinomycetota</taxon>
        <taxon>Actinomycetes</taxon>
        <taxon>Kitasatosporales</taxon>
        <taxon>Streptomycetaceae</taxon>
        <taxon>Streptantibioticus</taxon>
    </lineage>
</organism>
<feature type="compositionally biased region" description="Basic residues" evidence="1">
    <location>
        <begin position="10"/>
        <end position="21"/>
    </location>
</feature>
<evidence type="ECO:0000313" key="2">
    <source>
        <dbReference type="EMBL" id="AEW98662.1"/>
    </source>
</evidence>
<dbReference type="AlphaFoldDB" id="G8XGA4"/>
<dbReference type="HOGENOM" id="CLU_2652806_0_0_11"/>
<keyword evidence="2" id="KW-0614">Plasmid</keyword>
<accession>G8XGA4</accession>
<name>G8XGA4_STREN</name>
<sequence length="76" mass="8506">MCPAGGGVFRRPHPCLRRRGRPPLTRNPTARQNHWGSWLRVVSPDPRVVRKSAVSGRSLRAPPFRGSCHPRSACQI</sequence>
<protein>
    <submittedName>
        <fullName evidence="2">Uncharacterized protein</fullName>
    </submittedName>
</protein>
<keyword evidence="3" id="KW-1185">Reference proteome</keyword>
<dbReference type="KEGG" id="scy:SCATT_p04690"/>